<dbReference type="GeneID" id="100367030"/>
<reference evidence="5" key="1">
    <citation type="submission" date="2025-08" db="UniProtKB">
        <authorList>
            <consortium name="RefSeq"/>
        </authorList>
    </citation>
    <scope>IDENTIFICATION</scope>
    <source>
        <tissue evidence="5">Testes</tissue>
    </source>
</reference>
<sequence length="88" mass="10214">MGCVESSNDDDWVPDLSPQEEKEILAAFRMIDTDNSGYITFDELKVAMKDCTKADYTEERVARMMRVADKNRDGRINYSEYVKMLKGY</sequence>
<evidence type="ECO:0000256" key="2">
    <source>
        <dbReference type="ARBA" id="ARBA00022837"/>
    </source>
</evidence>
<dbReference type="Pfam" id="PF13499">
    <property type="entry name" value="EF-hand_7"/>
    <property type="match status" value="1"/>
</dbReference>
<evidence type="ECO:0000313" key="5">
    <source>
        <dbReference type="RefSeq" id="XP_002740370.1"/>
    </source>
</evidence>
<dbReference type="Gene3D" id="1.10.238.10">
    <property type="entry name" value="EF-hand"/>
    <property type="match status" value="1"/>
</dbReference>
<evidence type="ECO:0000256" key="1">
    <source>
        <dbReference type="ARBA" id="ARBA00022737"/>
    </source>
</evidence>
<dbReference type="InterPro" id="IPR002048">
    <property type="entry name" value="EF_hand_dom"/>
</dbReference>
<gene>
    <name evidence="5" type="primary">LOC100367030</name>
</gene>
<dbReference type="PROSITE" id="PS00018">
    <property type="entry name" value="EF_HAND_1"/>
    <property type="match status" value="2"/>
</dbReference>
<evidence type="ECO:0000259" key="3">
    <source>
        <dbReference type="PROSITE" id="PS50222"/>
    </source>
</evidence>
<proteinExistence type="predicted"/>
<dbReference type="InterPro" id="IPR011992">
    <property type="entry name" value="EF-hand-dom_pair"/>
</dbReference>
<dbReference type="PROSITE" id="PS50222">
    <property type="entry name" value="EF_HAND_2"/>
    <property type="match status" value="2"/>
</dbReference>
<evidence type="ECO:0000313" key="4">
    <source>
        <dbReference type="Proteomes" id="UP000694865"/>
    </source>
</evidence>
<dbReference type="PANTHER" id="PTHR23050">
    <property type="entry name" value="CALCIUM BINDING PROTEIN"/>
    <property type="match status" value="1"/>
</dbReference>
<dbReference type="CDD" id="cd00051">
    <property type="entry name" value="EFh"/>
    <property type="match status" value="1"/>
</dbReference>
<dbReference type="Proteomes" id="UP000694865">
    <property type="component" value="Unplaced"/>
</dbReference>
<feature type="domain" description="EF-hand" evidence="3">
    <location>
        <begin position="56"/>
        <end position="88"/>
    </location>
</feature>
<dbReference type="InterPro" id="IPR018247">
    <property type="entry name" value="EF_Hand_1_Ca_BS"/>
</dbReference>
<dbReference type="SUPFAM" id="SSF47473">
    <property type="entry name" value="EF-hand"/>
    <property type="match status" value="1"/>
</dbReference>
<dbReference type="SMART" id="SM00054">
    <property type="entry name" value="EFh"/>
    <property type="match status" value="2"/>
</dbReference>
<protein>
    <submittedName>
        <fullName evidence="5">Troponin C, slow skeletal and cardiac muscles-like</fullName>
    </submittedName>
</protein>
<accession>A0ABM0GYR6</accession>
<dbReference type="RefSeq" id="XP_002740370.1">
    <property type="nucleotide sequence ID" value="XM_002740324.2"/>
</dbReference>
<feature type="domain" description="EF-hand" evidence="3">
    <location>
        <begin position="19"/>
        <end position="54"/>
    </location>
</feature>
<keyword evidence="4" id="KW-1185">Reference proteome</keyword>
<keyword evidence="1" id="KW-0677">Repeat</keyword>
<name>A0ABM0GYR6_SACKO</name>
<dbReference type="InterPro" id="IPR050145">
    <property type="entry name" value="Centrin_CML-like"/>
</dbReference>
<keyword evidence="2" id="KW-0106">Calcium</keyword>
<organism evidence="4 5">
    <name type="scientific">Saccoglossus kowalevskii</name>
    <name type="common">Acorn worm</name>
    <dbReference type="NCBI Taxonomy" id="10224"/>
    <lineage>
        <taxon>Eukaryota</taxon>
        <taxon>Metazoa</taxon>
        <taxon>Hemichordata</taxon>
        <taxon>Enteropneusta</taxon>
        <taxon>Harrimaniidae</taxon>
        <taxon>Saccoglossus</taxon>
    </lineage>
</organism>